<dbReference type="Proteomes" id="UP000053258">
    <property type="component" value="Unassembled WGS sequence"/>
</dbReference>
<keyword evidence="5" id="KW-1185">Reference proteome</keyword>
<evidence type="ECO:0000313" key="4">
    <source>
        <dbReference type="EMBL" id="KFW82863.1"/>
    </source>
</evidence>
<dbReference type="EC" id="2.3.1.-" evidence="1"/>
<dbReference type="GO" id="GO:0005739">
    <property type="term" value="C:mitochondrion"/>
    <property type="evidence" value="ECO:0007669"/>
    <property type="project" value="InterPro"/>
</dbReference>
<evidence type="ECO:0000256" key="1">
    <source>
        <dbReference type="RuleBase" id="RU368002"/>
    </source>
</evidence>
<proteinExistence type="inferred from homology"/>
<dbReference type="Pfam" id="PF06021">
    <property type="entry name" value="Gly_acyl_tr_N"/>
    <property type="match status" value="1"/>
</dbReference>
<sequence>MQILRCPAQLRLLEETLRKSLPPPLPVTGTPGTPLSPLPCHPRHPVQCRSPRSPVSALQEHKDPRDHCTNQLAVFYRDKGALQALLGGTEAVVQARAFQILGLQEGLDEA</sequence>
<keyword evidence="1" id="KW-0808">Transferase</keyword>
<feature type="region of interest" description="Disordered" evidence="2">
    <location>
        <begin position="20"/>
        <end position="63"/>
    </location>
</feature>
<dbReference type="AlphaFoldDB" id="A0A093Q1J5"/>
<feature type="domain" description="Glycine N-acyltransferase N-terminal" evidence="3">
    <location>
        <begin position="59"/>
        <end position="109"/>
    </location>
</feature>
<gene>
    <name evidence="4" type="ORF">N305_07360</name>
</gene>
<dbReference type="EMBL" id="KL671573">
    <property type="protein sequence ID" value="KFW82863.1"/>
    <property type="molecule type" value="Genomic_DNA"/>
</dbReference>
<keyword evidence="1" id="KW-0012">Acyltransferase</keyword>
<evidence type="ECO:0000259" key="3">
    <source>
        <dbReference type="Pfam" id="PF06021"/>
    </source>
</evidence>
<accession>A0A093Q1J5</accession>
<dbReference type="GO" id="GO:0047961">
    <property type="term" value="F:glycine N-acyltransferase activity"/>
    <property type="evidence" value="ECO:0007669"/>
    <property type="project" value="InterPro"/>
</dbReference>
<protein>
    <recommendedName>
        <fullName evidence="1">Glycine N-acyltransferase-like protein</fullName>
        <ecNumber evidence="1">2.3.1.-</ecNumber>
    </recommendedName>
</protein>
<comment type="similarity">
    <text evidence="1">Belongs to the glycine N-acyltransferase family.</text>
</comment>
<evidence type="ECO:0000256" key="2">
    <source>
        <dbReference type="SAM" id="MobiDB-lite"/>
    </source>
</evidence>
<name>A0A093Q1J5_9PASS</name>
<dbReference type="InterPro" id="IPR010313">
    <property type="entry name" value="Glycine_N-acyltransferase"/>
</dbReference>
<evidence type="ECO:0000313" key="5">
    <source>
        <dbReference type="Proteomes" id="UP000053258"/>
    </source>
</evidence>
<dbReference type="PANTHER" id="PTHR15298">
    <property type="entry name" value="L-COA N-ACYLTRANSFERASE-RELATED"/>
    <property type="match status" value="1"/>
</dbReference>
<dbReference type="PANTHER" id="PTHR15298:SF1">
    <property type="entry name" value="GLYCINE N-ACYLTRANSFERASE-LIKE PROTEIN"/>
    <property type="match status" value="1"/>
</dbReference>
<dbReference type="InterPro" id="IPR015938">
    <property type="entry name" value="Glycine_N-acyltransferase_N"/>
</dbReference>
<dbReference type="OrthoDB" id="61870at2759"/>
<organism evidence="4 5">
    <name type="scientific">Manacus vitellinus</name>
    <name type="common">golden-collared manakin</name>
    <dbReference type="NCBI Taxonomy" id="328815"/>
    <lineage>
        <taxon>Eukaryota</taxon>
        <taxon>Metazoa</taxon>
        <taxon>Chordata</taxon>
        <taxon>Craniata</taxon>
        <taxon>Vertebrata</taxon>
        <taxon>Euteleostomi</taxon>
        <taxon>Archelosauria</taxon>
        <taxon>Archosauria</taxon>
        <taxon>Dinosauria</taxon>
        <taxon>Saurischia</taxon>
        <taxon>Theropoda</taxon>
        <taxon>Coelurosauria</taxon>
        <taxon>Aves</taxon>
        <taxon>Neognathae</taxon>
        <taxon>Neoaves</taxon>
        <taxon>Telluraves</taxon>
        <taxon>Australaves</taxon>
        <taxon>Passeriformes</taxon>
        <taxon>Pipridae</taxon>
        <taxon>Manacus</taxon>
    </lineage>
</organism>
<feature type="non-terminal residue" evidence="4">
    <location>
        <position position="110"/>
    </location>
</feature>
<reference evidence="4 5" key="1">
    <citation type="submission" date="2014-06" db="EMBL/GenBank/DDBJ databases">
        <title>Genome evolution of avian class.</title>
        <authorList>
            <person name="Zhang G."/>
            <person name="Li C."/>
        </authorList>
    </citation>
    <scope>NUCLEOTIDE SEQUENCE [LARGE SCALE GENOMIC DNA]</scope>
    <source>
        <strain evidence="4">BGI_N305</strain>
    </source>
</reference>